<protein>
    <submittedName>
        <fullName evidence="1">Uncharacterized protein</fullName>
    </submittedName>
</protein>
<sequence length="106" mass="12412">MFVANPEDEEKDVQHCSLREKLENELKELDKILEQKERVAGGDTFVLKQHYEKKVQDLENEKRALQAVELKKKQDAQAQLLRQKLKSDEAAKNLQDETLHFSGNFF</sequence>
<proteinExistence type="predicted"/>
<accession>A0ACB9GXV4</accession>
<dbReference type="Proteomes" id="UP001055811">
    <property type="component" value="Linkage Group LG01"/>
</dbReference>
<gene>
    <name evidence="1" type="ORF">L2E82_00618</name>
</gene>
<dbReference type="EMBL" id="CM042009">
    <property type="protein sequence ID" value="KAI3788023.1"/>
    <property type="molecule type" value="Genomic_DNA"/>
</dbReference>
<reference evidence="2" key="1">
    <citation type="journal article" date="2022" name="Mol. Ecol. Resour.">
        <title>The genomes of chicory, endive, great burdock and yacon provide insights into Asteraceae palaeo-polyploidization history and plant inulin production.</title>
        <authorList>
            <person name="Fan W."/>
            <person name="Wang S."/>
            <person name="Wang H."/>
            <person name="Wang A."/>
            <person name="Jiang F."/>
            <person name="Liu H."/>
            <person name="Zhao H."/>
            <person name="Xu D."/>
            <person name="Zhang Y."/>
        </authorList>
    </citation>
    <scope>NUCLEOTIDE SEQUENCE [LARGE SCALE GENOMIC DNA]</scope>
    <source>
        <strain evidence="2">cv. Punajuju</strain>
    </source>
</reference>
<organism evidence="1 2">
    <name type="scientific">Cichorium intybus</name>
    <name type="common">Chicory</name>
    <dbReference type="NCBI Taxonomy" id="13427"/>
    <lineage>
        <taxon>Eukaryota</taxon>
        <taxon>Viridiplantae</taxon>
        <taxon>Streptophyta</taxon>
        <taxon>Embryophyta</taxon>
        <taxon>Tracheophyta</taxon>
        <taxon>Spermatophyta</taxon>
        <taxon>Magnoliopsida</taxon>
        <taxon>eudicotyledons</taxon>
        <taxon>Gunneridae</taxon>
        <taxon>Pentapetalae</taxon>
        <taxon>asterids</taxon>
        <taxon>campanulids</taxon>
        <taxon>Asterales</taxon>
        <taxon>Asteraceae</taxon>
        <taxon>Cichorioideae</taxon>
        <taxon>Cichorieae</taxon>
        <taxon>Cichoriinae</taxon>
        <taxon>Cichorium</taxon>
    </lineage>
</organism>
<reference evidence="1 2" key="2">
    <citation type="journal article" date="2022" name="Mol. Ecol. Resour.">
        <title>The genomes of chicory, endive, great burdock and yacon provide insights into Asteraceae paleo-polyploidization history and plant inulin production.</title>
        <authorList>
            <person name="Fan W."/>
            <person name="Wang S."/>
            <person name="Wang H."/>
            <person name="Wang A."/>
            <person name="Jiang F."/>
            <person name="Liu H."/>
            <person name="Zhao H."/>
            <person name="Xu D."/>
            <person name="Zhang Y."/>
        </authorList>
    </citation>
    <scope>NUCLEOTIDE SEQUENCE [LARGE SCALE GENOMIC DNA]</scope>
    <source>
        <strain evidence="2">cv. Punajuju</strain>
        <tissue evidence="1">Leaves</tissue>
    </source>
</reference>
<keyword evidence="2" id="KW-1185">Reference proteome</keyword>
<evidence type="ECO:0000313" key="2">
    <source>
        <dbReference type="Proteomes" id="UP001055811"/>
    </source>
</evidence>
<name>A0ACB9GXV4_CICIN</name>
<evidence type="ECO:0000313" key="1">
    <source>
        <dbReference type="EMBL" id="KAI3788023.1"/>
    </source>
</evidence>
<comment type="caution">
    <text evidence="1">The sequence shown here is derived from an EMBL/GenBank/DDBJ whole genome shotgun (WGS) entry which is preliminary data.</text>
</comment>